<evidence type="ECO:0000313" key="15">
    <source>
        <dbReference type="Proteomes" id="UP000048948"/>
    </source>
</evidence>
<organism evidence="5 9">
    <name type="scientific">Mycobacterium tuberculosis</name>
    <dbReference type="NCBI Taxonomy" id="1773"/>
    <lineage>
        <taxon>Bacteria</taxon>
        <taxon>Bacillati</taxon>
        <taxon>Actinomycetota</taxon>
        <taxon>Actinomycetes</taxon>
        <taxon>Mycobacteriales</taxon>
        <taxon>Mycobacteriaceae</taxon>
        <taxon>Mycobacterium</taxon>
        <taxon>Mycobacterium tuberculosis complex</taxon>
    </lineage>
</organism>
<reference evidence="5" key="3">
    <citation type="submission" date="2015-03" db="EMBL/GenBank/DDBJ databases">
        <authorList>
            <person name="Murphy D."/>
        </authorList>
    </citation>
    <scope>NUCLEOTIDE SEQUENCE [LARGE SCALE GENOMIC DNA]</scope>
    <source>
        <strain evidence="5">K00500041</strain>
    </source>
</reference>
<dbReference type="EMBL" id="CHKL01000326">
    <property type="protein sequence ID" value="COW53239.1"/>
    <property type="molecule type" value="Genomic_DNA"/>
</dbReference>
<evidence type="ECO:0000313" key="4">
    <source>
        <dbReference type="EMBL" id="CKT47559.1"/>
    </source>
</evidence>
<gene>
    <name evidence="2" type="ORF">ERS007657_03858</name>
    <name evidence="1" type="ORF">ERS007688_02215</name>
    <name evidence="5" type="ORF">ERS007703_00398</name>
    <name evidence="7" type="ORF">ERS007720_03359</name>
    <name evidence="8" type="ORF">ERS007739_03707</name>
    <name evidence="6" type="ORF">ERS007741_02663</name>
    <name evidence="3" type="ORF">ERS027646_02607</name>
    <name evidence="4" type="ORF">ERS027661_04413</name>
</gene>
<evidence type="ECO:0000313" key="13">
    <source>
        <dbReference type="Proteomes" id="UP000046947"/>
    </source>
</evidence>
<dbReference type="EMBL" id="CSAE01000023">
    <property type="protein sequence ID" value="COV05425.1"/>
    <property type="molecule type" value="Genomic_DNA"/>
</dbReference>
<sequence length="44" mass="4629">MAALPNGSGNLIVREVAEQKLAGVFQREVEDDGAQAGNDTDRDA</sequence>
<evidence type="ECO:0000313" key="3">
    <source>
        <dbReference type="EMBL" id="CKS87378.1"/>
    </source>
</evidence>
<reference evidence="8" key="2">
    <citation type="submission" date="2015-03" db="EMBL/GenBank/DDBJ databases">
        <authorList>
            <consortium name="Pathogen Informatics"/>
            <person name="Murphy D."/>
        </authorList>
    </citation>
    <scope>NUCLEOTIDE SEQUENCE</scope>
    <source>
        <strain evidence="8">N09902308</strain>
    </source>
</reference>
<dbReference type="EMBL" id="CSAJ01000530">
    <property type="protein sequence ID" value="COW82732.1"/>
    <property type="molecule type" value="Genomic_DNA"/>
</dbReference>
<dbReference type="Proteomes" id="UP000039021">
    <property type="component" value="Unassembled WGS sequence"/>
</dbReference>
<name>A0A0U0S5H0_MYCTX</name>
<accession>A0A0U0S5H0</accession>
<dbReference type="Proteomes" id="UP000046680">
    <property type="component" value="Unassembled WGS sequence"/>
</dbReference>
<evidence type="ECO:0000313" key="9">
    <source>
        <dbReference type="Proteomes" id="UP000038802"/>
    </source>
</evidence>
<dbReference type="AlphaFoldDB" id="A0A0U0S5H0"/>
<evidence type="ECO:0000313" key="16">
    <source>
        <dbReference type="Proteomes" id="UP000049023"/>
    </source>
</evidence>
<dbReference type="Proteomes" id="UP000049023">
    <property type="component" value="Unassembled WGS sequence"/>
</dbReference>
<evidence type="ECO:0000313" key="5">
    <source>
        <dbReference type="EMBL" id="COV05425.1"/>
    </source>
</evidence>
<protein>
    <submittedName>
        <fullName evidence="5">Uncharacterized protein</fullName>
    </submittedName>
</protein>
<dbReference type="EMBL" id="CNFU01001490">
    <property type="protein sequence ID" value="CKT47559.1"/>
    <property type="molecule type" value="Genomic_DNA"/>
</dbReference>
<evidence type="ECO:0000313" key="1">
    <source>
        <dbReference type="EMBL" id="CFE53177.1"/>
    </source>
</evidence>
<evidence type="ECO:0000313" key="6">
    <source>
        <dbReference type="EMBL" id="COW53239.1"/>
    </source>
</evidence>
<dbReference type="Proteomes" id="UP000048948">
    <property type="component" value="Unassembled WGS sequence"/>
</dbReference>
<evidence type="ECO:0000313" key="7">
    <source>
        <dbReference type="EMBL" id="COW82732.1"/>
    </source>
</evidence>
<dbReference type="Proteomes" id="UP000044938">
    <property type="component" value="Unassembled WGS sequence"/>
</dbReference>
<dbReference type="Proteomes" id="UP000048600">
    <property type="component" value="Unassembled WGS sequence"/>
</dbReference>
<evidence type="ECO:0000313" key="11">
    <source>
        <dbReference type="Proteomes" id="UP000044938"/>
    </source>
</evidence>
<evidence type="ECO:0000313" key="12">
    <source>
        <dbReference type="Proteomes" id="UP000046680"/>
    </source>
</evidence>
<dbReference type="EMBL" id="CFOH01000349">
    <property type="protein sequence ID" value="CFE53177.1"/>
    <property type="molecule type" value="Genomic_DNA"/>
</dbReference>
<reference evidence="9 10" key="1">
    <citation type="submission" date="2015-03" db="EMBL/GenBank/DDBJ databases">
        <authorList>
            <consortium name="Pathogen Informatics"/>
        </authorList>
    </citation>
    <scope>NUCLEOTIDE SEQUENCE [LARGE SCALE GENOMIC DNA]</scope>
    <source>
        <strain evidence="3 15">Bir 172</strain>
        <strain evidence="4 16">Bir 187</strain>
        <strain evidence="2 12">C09601061</strain>
        <strain evidence="1 13">H09601792</strain>
        <strain evidence="9">K00500041</strain>
        <strain evidence="7 11">M09401471</strain>
        <strain evidence="10">N09902308</strain>
        <strain evidence="6 14">P00601463</strain>
    </source>
</reference>
<evidence type="ECO:0000313" key="8">
    <source>
        <dbReference type="EMBL" id="COZ39867.1"/>
    </source>
</evidence>
<dbReference type="EMBL" id="CGCX01002101">
    <property type="protein sequence ID" value="CFS06800.1"/>
    <property type="molecule type" value="Genomic_DNA"/>
</dbReference>
<dbReference type="Proteomes" id="UP000038802">
    <property type="component" value="Unassembled WGS sequence"/>
</dbReference>
<dbReference type="EMBL" id="CNGE01000500">
    <property type="protein sequence ID" value="CKS87378.1"/>
    <property type="molecule type" value="Genomic_DNA"/>
</dbReference>
<dbReference type="Proteomes" id="UP000046947">
    <property type="component" value="Unassembled WGS sequence"/>
</dbReference>
<dbReference type="EMBL" id="CSBK01002008">
    <property type="protein sequence ID" value="COZ39867.1"/>
    <property type="molecule type" value="Genomic_DNA"/>
</dbReference>
<evidence type="ECO:0000313" key="14">
    <source>
        <dbReference type="Proteomes" id="UP000048600"/>
    </source>
</evidence>
<proteinExistence type="predicted"/>
<evidence type="ECO:0000313" key="10">
    <source>
        <dbReference type="Proteomes" id="UP000039021"/>
    </source>
</evidence>
<evidence type="ECO:0000313" key="2">
    <source>
        <dbReference type="EMBL" id="CFS06800.1"/>
    </source>
</evidence>